<gene>
    <name evidence="1" type="ORF">HUJ06_005906</name>
</gene>
<dbReference type="AlphaFoldDB" id="A0A822YWY4"/>
<evidence type="ECO:0000313" key="1">
    <source>
        <dbReference type="EMBL" id="DAD35266.1"/>
    </source>
</evidence>
<evidence type="ECO:0000313" key="2">
    <source>
        <dbReference type="Proteomes" id="UP000607653"/>
    </source>
</evidence>
<keyword evidence="2" id="KW-1185">Reference proteome</keyword>
<name>A0A822YWY4_NELNU</name>
<reference evidence="1 2" key="1">
    <citation type="journal article" date="2020" name="Mol. Biol. Evol.">
        <title>Distinct Expression and Methylation Patterns for Genes with Different Fates following a Single Whole-Genome Duplication in Flowering Plants.</title>
        <authorList>
            <person name="Shi T."/>
            <person name="Rahmani R.S."/>
            <person name="Gugger P.F."/>
            <person name="Wang M."/>
            <person name="Li H."/>
            <person name="Zhang Y."/>
            <person name="Li Z."/>
            <person name="Wang Q."/>
            <person name="Van de Peer Y."/>
            <person name="Marchal K."/>
            <person name="Chen J."/>
        </authorList>
    </citation>
    <scope>NUCLEOTIDE SEQUENCE [LARGE SCALE GENOMIC DNA]</scope>
    <source>
        <tissue evidence="1">Leaf</tissue>
    </source>
</reference>
<protein>
    <submittedName>
        <fullName evidence="1">Uncharacterized protein</fullName>
    </submittedName>
</protein>
<dbReference type="Proteomes" id="UP000607653">
    <property type="component" value="Unassembled WGS sequence"/>
</dbReference>
<proteinExistence type="predicted"/>
<comment type="caution">
    <text evidence="1">The sequence shown here is derived from an EMBL/GenBank/DDBJ whole genome shotgun (WGS) entry which is preliminary data.</text>
</comment>
<accession>A0A822YWY4</accession>
<sequence>MVGKYQILVTIQRTQFHTTCGLSKDGHGLPTPPVCYNTTTDLKSRLISRTKWAIFMFIYNTEPFLE</sequence>
<organism evidence="1 2">
    <name type="scientific">Nelumbo nucifera</name>
    <name type="common">Sacred lotus</name>
    <dbReference type="NCBI Taxonomy" id="4432"/>
    <lineage>
        <taxon>Eukaryota</taxon>
        <taxon>Viridiplantae</taxon>
        <taxon>Streptophyta</taxon>
        <taxon>Embryophyta</taxon>
        <taxon>Tracheophyta</taxon>
        <taxon>Spermatophyta</taxon>
        <taxon>Magnoliopsida</taxon>
        <taxon>Proteales</taxon>
        <taxon>Nelumbonaceae</taxon>
        <taxon>Nelumbo</taxon>
    </lineage>
</organism>
<dbReference type="EMBL" id="DUZY01000004">
    <property type="protein sequence ID" value="DAD35266.1"/>
    <property type="molecule type" value="Genomic_DNA"/>
</dbReference>